<dbReference type="InterPro" id="IPR032126">
    <property type="entry name" value="LydA_holin"/>
</dbReference>
<reference evidence="2 3" key="1">
    <citation type="submission" date="2015-11" db="EMBL/GenBank/DDBJ databases">
        <authorList>
            <consortium name="Pathogen Informatics"/>
        </authorList>
    </citation>
    <scope>NUCLEOTIDE SEQUENCE [LARGE SCALE GENOMIC DNA]</scope>
    <source>
        <strain evidence="2 3">006A-0059</strain>
    </source>
</reference>
<feature type="transmembrane region" description="Helical" evidence="1">
    <location>
        <begin position="12"/>
        <end position="30"/>
    </location>
</feature>
<protein>
    <recommendedName>
        <fullName evidence="4">Holin</fullName>
    </recommendedName>
</protein>
<name>A0A0S4SA03_CAMHY</name>
<accession>A0A0S4SA03</accession>
<dbReference type="RefSeq" id="WP_059435222.1">
    <property type="nucleotide sequence ID" value="NZ_FAVB01000003.1"/>
</dbReference>
<keyword evidence="1" id="KW-0472">Membrane</keyword>
<gene>
    <name evidence="2" type="ORF">ERS686654_01389</name>
</gene>
<evidence type="ECO:0000313" key="3">
    <source>
        <dbReference type="Proteomes" id="UP000052237"/>
    </source>
</evidence>
<evidence type="ECO:0008006" key="4">
    <source>
        <dbReference type="Google" id="ProtNLM"/>
    </source>
</evidence>
<dbReference type="Proteomes" id="UP000052237">
    <property type="component" value="Unassembled WGS sequence"/>
</dbReference>
<keyword evidence="1" id="KW-1133">Transmembrane helix</keyword>
<feature type="transmembrane region" description="Helical" evidence="1">
    <location>
        <begin position="46"/>
        <end position="70"/>
    </location>
</feature>
<organism evidence="2 3">
    <name type="scientific">Campylobacter hyointestinalis subsp. hyointestinalis</name>
    <dbReference type="NCBI Taxonomy" id="91352"/>
    <lineage>
        <taxon>Bacteria</taxon>
        <taxon>Pseudomonadati</taxon>
        <taxon>Campylobacterota</taxon>
        <taxon>Epsilonproteobacteria</taxon>
        <taxon>Campylobacterales</taxon>
        <taxon>Campylobacteraceae</taxon>
        <taxon>Campylobacter</taxon>
    </lineage>
</organism>
<dbReference type="Pfam" id="PF16083">
    <property type="entry name" value="Phage_holin_3_3"/>
    <property type="match status" value="1"/>
</dbReference>
<dbReference type="AlphaFoldDB" id="A0A0S4SA03"/>
<evidence type="ECO:0000313" key="2">
    <source>
        <dbReference type="EMBL" id="CUU83195.1"/>
    </source>
</evidence>
<feature type="transmembrane region" description="Helical" evidence="1">
    <location>
        <begin position="76"/>
        <end position="94"/>
    </location>
</feature>
<evidence type="ECO:0000256" key="1">
    <source>
        <dbReference type="SAM" id="Phobius"/>
    </source>
</evidence>
<dbReference type="EMBL" id="FAVB01000003">
    <property type="protein sequence ID" value="CUU83195.1"/>
    <property type="molecule type" value="Genomic_DNA"/>
</dbReference>
<keyword evidence="3" id="KW-1185">Reference proteome</keyword>
<comment type="caution">
    <text evidence="2">The sequence shown here is derived from an EMBL/GenBank/DDBJ whole genome shotgun (WGS) entry which is preliminary data.</text>
</comment>
<proteinExistence type="predicted"/>
<sequence>MNWFEKMIDAAGVYKYVILIGLIGGIIRIVQKEELKQCEKSMKCKIFGLFFSSLVSMFAGYIGFEVAFLFFEKDGISIAIAGLSGWAGTNIIIAGEKKLLRIINGEKDE</sequence>
<keyword evidence="1" id="KW-0812">Transmembrane</keyword>